<dbReference type="InterPro" id="IPR005747">
    <property type="entry name" value="MutS2"/>
</dbReference>
<dbReference type="PANTHER" id="PTHR48466">
    <property type="entry name" value="OS10G0509000 PROTEIN-RELATED"/>
    <property type="match status" value="1"/>
</dbReference>
<evidence type="ECO:0000259" key="5">
    <source>
        <dbReference type="PROSITE" id="PS00486"/>
    </source>
</evidence>
<evidence type="ECO:0000256" key="4">
    <source>
        <dbReference type="SAM" id="Coils"/>
    </source>
</evidence>
<keyword evidence="4" id="KW-0175">Coiled coil</keyword>
<dbReference type="Pfam" id="PF00488">
    <property type="entry name" value="MutS_V"/>
    <property type="match status" value="1"/>
</dbReference>
<gene>
    <name evidence="6" type="ORF">F1559_002020</name>
</gene>
<evidence type="ECO:0000313" key="7">
    <source>
        <dbReference type="Proteomes" id="UP000530660"/>
    </source>
</evidence>
<name>A0A7J7IKI6_9RHOD</name>
<dbReference type="NCBIfam" id="TIGR01069">
    <property type="entry name" value="mutS2"/>
    <property type="match status" value="1"/>
</dbReference>
<evidence type="ECO:0000256" key="3">
    <source>
        <dbReference type="ARBA" id="ARBA00023125"/>
    </source>
</evidence>
<keyword evidence="2" id="KW-0067">ATP-binding</keyword>
<keyword evidence="7" id="KW-1185">Reference proteome</keyword>
<dbReference type="GO" id="GO:0004519">
    <property type="term" value="F:endonuclease activity"/>
    <property type="evidence" value="ECO:0007669"/>
    <property type="project" value="UniProtKB-KW"/>
</dbReference>
<dbReference type="EMBL" id="VWRR01000006">
    <property type="protein sequence ID" value="KAF6003538.1"/>
    <property type="molecule type" value="Genomic_DNA"/>
</dbReference>
<accession>A0A7J7IKI6</accession>
<dbReference type="InterPro" id="IPR036187">
    <property type="entry name" value="DNA_mismatch_repair_MutS_sf"/>
</dbReference>
<dbReference type="SUPFAM" id="SSF52540">
    <property type="entry name" value="P-loop containing nucleoside triphosphate hydrolases"/>
    <property type="match status" value="1"/>
</dbReference>
<organism evidence="6 7">
    <name type="scientific">Cyanidiococcus yangmingshanensis</name>
    <dbReference type="NCBI Taxonomy" id="2690220"/>
    <lineage>
        <taxon>Eukaryota</taxon>
        <taxon>Rhodophyta</taxon>
        <taxon>Bangiophyceae</taxon>
        <taxon>Cyanidiales</taxon>
        <taxon>Cyanidiaceae</taxon>
        <taxon>Cyanidiococcus</taxon>
    </lineage>
</organism>
<feature type="coiled-coil region" evidence="4">
    <location>
        <begin position="46"/>
        <end position="84"/>
    </location>
</feature>
<dbReference type="OrthoDB" id="1924787at2759"/>
<dbReference type="GO" id="GO:0016887">
    <property type="term" value="F:ATP hydrolysis activity"/>
    <property type="evidence" value="ECO:0007669"/>
    <property type="project" value="InterPro"/>
</dbReference>
<dbReference type="Gene3D" id="3.40.50.300">
    <property type="entry name" value="P-loop containing nucleotide triphosphate hydrolases"/>
    <property type="match status" value="1"/>
</dbReference>
<dbReference type="PROSITE" id="PS00486">
    <property type="entry name" value="DNA_MISMATCH_REPAIR_2"/>
    <property type="match status" value="1"/>
</dbReference>
<dbReference type="PANTHER" id="PTHR48466:SF2">
    <property type="entry name" value="OS10G0509000 PROTEIN"/>
    <property type="match status" value="1"/>
</dbReference>
<keyword evidence="1" id="KW-0547">Nucleotide-binding</keyword>
<dbReference type="InterPro" id="IPR000432">
    <property type="entry name" value="DNA_mismatch_repair_MutS_C"/>
</dbReference>
<protein>
    <recommendedName>
        <fullName evidence="5">DNA mismatch repair proteins mutS family domain-containing protein</fullName>
    </recommendedName>
</protein>
<dbReference type="Proteomes" id="UP000530660">
    <property type="component" value="Unassembled WGS sequence"/>
</dbReference>
<dbReference type="SMART" id="SM00534">
    <property type="entry name" value="MUTSac"/>
    <property type="match status" value="1"/>
</dbReference>
<dbReference type="GO" id="GO:0005524">
    <property type="term" value="F:ATP binding"/>
    <property type="evidence" value="ECO:0007669"/>
    <property type="project" value="UniProtKB-KW"/>
</dbReference>
<keyword evidence="3" id="KW-0238">DNA-binding</keyword>
<reference evidence="6 7" key="1">
    <citation type="journal article" date="2020" name="J. Phycol.">
        <title>Comparative genome analysis reveals Cyanidiococcus gen. nov., a new extremophilic red algal genus sister to Cyanidioschyzon (Cyanidioschyzonaceae, Rhodophyta).</title>
        <authorList>
            <person name="Liu S.-L."/>
            <person name="Chiang Y.-R."/>
            <person name="Yoon H.S."/>
            <person name="Fu H.-Y."/>
        </authorList>
    </citation>
    <scope>NUCLEOTIDE SEQUENCE [LARGE SCALE GENOMIC DNA]</scope>
    <source>
        <strain evidence="6 7">THAL066</strain>
    </source>
</reference>
<dbReference type="GO" id="GO:0030983">
    <property type="term" value="F:mismatched DNA binding"/>
    <property type="evidence" value="ECO:0007669"/>
    <property type="project" value="InterPro"/>
</dbReference>
<evidence type="ECO:0000256" key="1">
    <source>
        <dbReference type="ARBA" id="ARBA00022741"/>
    </source>
</evidence>
<proteinExistence type="predicted"/>
<dbReference type="InterPro" id="IPR027417">
    <property type="entry name" value="P-loop_NTPase"/>
</dbReference>
<comment type="caution">
    <text evidence="6">The sequence shown here is derived from an EMBL/GenBank/DDBJ whole genome shotgun (WGS) entry which is preliminary data.</text>
</comment>
<evidence type="ECO:0000256" key="2">
    <source>
        <dbReference type="ARBA" id="ARBA00022840"/>
    </source>
</evidence>
<feature type="domain" description="DNA mismatch repair proteins mutS family" evidence="5">
    <location>
        <begin position="328"/>
        <end position="344"/>
    </location>
</feature>
<dbReference type="SUPFAM" id="SSF48334">
    <property type="entry name" value="DNA repair protein MutS, domain III"/>
    <property type="match status" value="1"/>
</dbReference>
<sequence length="450" mass="50290">MEIKDNETAPMQLEAADLFELLHQVQPSISVASEIFTVLDEDGRPRDTASAELRDIRLQLHQTKERIREELQRIIQKKGDALQDRTPTVRYDRQVLPVKATLKPRIPGVVHDYSSSGNTIFIEPQEIVELNNDLRRLARKESAVEREVWNQLSKRLQPLSGRLDTTFKTLIEIDMAVARARYAQVIGASPTRFAESDEAPIQIRCVCHPLLLWRSLHSSEKTVPIDFQIRGSCRAAILTGANAGGKTLAVKTLGLVALMAKSGLPIPRRLGEHSPKTGAILDDTVTVPYFDRVLADIGDEQSLQQNLSTFSGHLQRIRGILRHATPSSLILLDELGAGTDPAEGAALGIALLRFLVEGQRVRFVFVTTHHSELKTLHFQNPALFENVSVEFDTDRLEPTYRLLWGVAGKSYALLVARKLGFHSEVLHEAVSITRKVDRIGRQRRCPANSL</sequence>
<dbReference type="AlphaFoldDB" id="A0A7J7IKI6"/>
<dbReference type="GO" id="GO:0140664">
    <property type="term" value="F:ATP-dependent DNA damage sensor activity"/>
    <property type="evidence" value="ECO:0007669"/>
    <property type="project" value="InterPro"/>
</dbReference>
<dbReference type="InterPro" id="IPR045076">
    <property type="entry name" value="MutS"/>
</dbReference>
<evidence type="ECO:0000313" key="6">
    <source>
        <dbReference type="EMBL" id="KAF6003538.1"/>
    </source>
</evidence>
<dbReference type="GO" id="GO:0006298">
    <property type="term" value="P:mismatch repair"/>
    <property type="evidence" value="ECO:0007669"/>
    <property type="project" value="InterPro"/>
</dbReference>
<dbReference type="GO" id="GO:0045910">
    <property type="term" value="P:negative regulation of DNA recombination"/>
    <property type="evidence" value="ECO:0007669"/>
    <property type="project" value="InterPro"/>
</dbReference>